<keyword evidence="3" id="KW-0812">Transmembrane</keyword>
<feature type="domain" description="Phosphoadenosine phosphosulphate reductase" evidence="5">
    <location>
        <begin position="251"/>
        <end position="319"/>
    </location>
</feature>
<keyword evidence="1" id="KW-0408">Iron</keyword>
<dbReference type="Gene3D" id="3.40.50.620">
    <property type="entry name" value="HUPs"/>
    <property type="match status" value="1"/>
</dbReference>
<evidence type="ECO:0000313" key="6">
    <source>
        <dbReference type="EMBL" id="KAG6466406.1"/>
    </source>
</evidence>
<dbReference type="Proteomes" id="UP000734854">
    <property type="component" value="Unassembled WGS sequence"/>
</dbReference>
<feature type="transmembrane region" description="Helical" evidence="3">
    <location>
        <begin position="39"/>
        <end position="66"/>
    </location>
</feature>
<dbReference type="PANTHER" id="PTHR46482:SF9">
    <property type="entry name" value="5'-ADENYLYLSULFATE REDUCTASE 1, CHLOROPLASTIC"/>
    <property type="match status" value="1"/>
</dbReference>
<evidence type="ECO:0000313" key="7">
    <source>
        <dbReference type="Proteomes" id="UP000734854"/>
    </source>
</evidence>
<gene>
    <name evidence="6" type="ORF">ZIOFF_075797</name>
</gene>
<dbReference type="InterPro" id="IPR014729">
    <property type="entry name" value="Rossmann-like_a/b/a_fold"/>
</dbReference>
<dbReference type="GO" id="GO:0003824">
    <property type="term" value="F:catalytic activity"/>
    <property type="evidence" value="ECO:0007669"/>
    <property type="project" value="InterPro"/>
</dbReference>
<dbReference type="AlphaFoldDB" id="A0A8J5BUG1"/>
<sequence length="333" mass="37494">MNPCYFFFLLLPWSLIELPLLHDQTDFHPDLLIFGTNSFYTFTLNLTIFLLVVKTTALTMNVVGVIKDGLLIAFSRSIIRDTITPVNLFLYDITFLGVSYYSKGPRGLFSHNIHPPLGYKRLSAFVDSLFSSQTLDFFCRIYVVGSVKRQDAPVVAAAVAAPVCPRGRLMLARSCRALEPTKRDDSTVHAAMAVEASDTTMGEEDTVNYEKLGKELEIASPLEIIDRALEMFDNEIVITFRRKIVTDTGVFWNSGAKDVALIEYAKLTGRPFRAFNLDTGRLNPETYKFFDTVEKHYGINIKHMFPDAREVHTLVRSKGLFSFSKMGTGNAAR</sequence>
<protein>
    <recommendedName>
        <fullName evidence="5">Phosphoadenosine phosphosulphate reductase domain-containing protein</fullName>
    </recommendedName>
</protein>
<keyword evidence="3" id="KW-1133">Transmembrane helix</keyword>
<reference evidence="6 7" key="1">
    <citation type="submission" date="2020-08" db="EMBL/GenBank/DDBJ databases">
        <title>Plant Genome Project.</title>
        <authorList>
            <person name="Zhang R.-G."/>
        </authorList>
    </citation>
    <scope>NUCLEOTIDE SEQUENCE [LARGE SCALE GENOMIC DNA]</scope>
    <source>
        <tissue evidence="6">Rhizome</tissue>
    </source>
</reference>
<evidence type="ECO:0000259" key="5">
    <source>
        <dbReference type="Pfam" id="PF01507"/>
    </source>
</evidence>
<dbReference type="PANTHER" id="PTHR46482">
    <property type="entry name" value="5'-ADENYLYLSULFATE REDUCTASE 3, CHLOROPLASTIC"/>
    <property type="match status" value="1"/>
</dbReference>
<keyword evidence="3" id="KW-0472">Membrane</keyword>
<keyword evidence="2" id="KW-0479">Metal-binding</keyword>
<accession>A0A8J5BUG1</accession>
<dbReference type="Pfam" id="PF01507">
    <property type="entry name" value="PAPS_reduct"/>
    <property type="match status" value="1"/>
</dbReference>
<evidence type="ECO:0000256" key="1">
    <source>
        <dbReference type="ARBA" id="ARBA00023004"/>
    </source>
</evidence>
<comment type="caution">
    <text evidence="6">The sequence shown here is derived from an EMBL/GenBank/DDBJ whole genome shotgun (WGS) entry which is preliminary data.</text>
</comment>
<feature type="signal peptide" evidence="4">
    <location>
        <begin position="1"/>
        <end position="23"/>
    </location>
</feature>
<evidence type="ECO:0000256" key="3">
    <source>
        <dbReference type="SAM" id="Phobius"/>
    </source>
</evidence>
<evidence type="ECO:0000256" key="4">
    <source>
        <dbReference type="SAM" id="SignalP"/>
    </source>
</evidence>
<keyword evidence="2" id="KW-0411">Iron-sulfur</keyword>
<proteinExistence type="predicted"/>
<evidence type="ECO:0000256" key="2">
    <source>
        <dbReference type="ARBA" id="ARBA00023014"/>
    </source>
</evidence>
<dbReference type="InterPro" id="IPR002500">
    <property type="entry name" value="PAPS_reduct_dom"/>
</dbReference>
<dbReference type="EMBL" id="JACMSC010000175">
    <property type="protein sequence ID" value="KAG6466406.1"/>
    <property type="molecule type" value="Genomic_DNA"/>
</dbReference>
<name>A0A8J5BUG1_ZINOF</name>
<organism evidence="6 7">
    <name type="scientific">Zingiber officinale</name>
    <name type="common">Ginger</name>
    <name type="synonym">Amomum zingiber</name>
    <dbReference type="NCBI Taxonomy" id="94328"/>
    <lineage>
        <taxon>Eukaryota</taxon>
        <taxon>Viridiplantae</taxon>
        <taxon>Streptophyta</taxon>
        <taxon>Embryophyta</taxon>
        <taxon>Tracheophyta</taxon>
        <taxon>Spermatophyta</taxon>
        <taxon>Magnoliopsida</taxon>
        <taxon>Liliopsida</taxon>
        <taxon>Zingiberales</taxon>
        <taxon>Zingiberaceae</taxon>
        <taxon>Zingiber</taxon>
    </lineage>
</organism>
<keyword evidence="4" id="KW-0732">Signal</keyword>
<dbReference type="GO" id="GO:0051536">
    <property type="term" value="F:iron-sulfur cluster binding"/>
    <property type="evidence" value="ECO:0007669"/>
    <property type="project" value="UniProtKB-KW"/>
</dbReference>
<keyword evidence="7" id="KW-1185">Reference proteome</keyword>
<dbReference type="SUPFAM" id="SSF52402">
    <property type="entry name" value="Adenine nucleotide alpha hydrolases-like"/>
    <property type="match status" value="1"/>
</dbReference>
<feature type="chain" id="PRO_5035197629" description="Phosphoadenosine phosphosulphate reductase domain-containing protein" evidence="4">
    <location>
        <begin position="24"/>
        <end position="333"/>
    </location>
</feature>